<dbReference type="GO" id="GO:0005737">
    <property type="term" value="C:cytoplasm"/>
    <property type="evidence" value="ECO:0007669"/>
    <property type="project" value="InterPro"/>
</dbReference>
<dbReference type="InterPro" id="IPR000673">
    <property type="entry name" value="Sig_transdc_resp-reg_Me-estase"/>
</dbReference>
<reference evidence="6" key="1">
    <citation type="submission" date="2020-03" db="EMBL/GenBank/DDBJ databases">
        <title>Solimonas marina sp. nov., isolated from deep seawater of the Pacific Ocean.</title>
        <authorList>
            <person name="Liu X."/>
            <person name="Lai Q."/>
            <person name="Sun F."/>
            <person name="Gai Y."/>
            <person name="Li G."/>
            <person name="Shao Z."/>
        </authorList>
    </citation>
    <scope>NUCLEOTIDE SEQUENCE</scope>
    <source>
        <strain evidence="6">C16B3</strain>
    </source>
</reference>
<dbReference type="EMBL" id="JAAVXB010000004">
    <property type="protein sequence ID" value="NKF22584.1"/>
    <property type="molecule type" value="Genomic_DNA"/>
</dbReference>
<evidence type="ECO:0000256" key="1">
    <source>
        <dbReference type="ARBA" id="ARBA00022801"/>
    </source>
</evidence>
<keyword evidence="1 4" id="KW-0378">Hydrolase</keyword>
<evidence type="ECO:0000256" key="3">
    <source>
        <dbReference type="ARBA" id="ARBA00048267"/>
    </source>
</evidence>
<dbReference type="SUPFAM" id="SSF52738">
    <property type="entry name" value="Methylesterase CheB, C-terminal domain"/>
    <property type="match status" value="1"/>
</dbReference>
<gene>
    <name evidence="6" type="ORF">G7Y82_09655</name>
</gene>
<feature type="active site" evidence="4">
    <location>
        <position position="14"/>
    </location>
</feature>
<dbReference type="EC" id="3.1.1.61" evidence="2"/>
<evidence type="ECO:0000259" key="5">
    <source>
        <dbReference type="PROSITE" id="PS50122"/>
    </source>
</evidence>
<dbReference type="GO" id="GO:0000156">
    <property type="term" value="F:phosphorelay response regulator activity"/>
    <property type="evidence" value="ECO:0007669"/>
    <property type="project" value="InterPro"/>
</dbReference>
<protein>
    <recommendedName>
        <fullName evidence="2">protein-glutamate methylesterase</fullName>
        <ecNumber evidence="2">3.1.1.61</ecNumber>
    </recommendedName>
</protein>
<feature type="active site" evidence="4">
    <location>
        <position position="41"/>
    </location>
</feature>
<comment type="caution">
    <text evidence="6">The sequence shown here is derived from an EMBL/GenBank/DDBJ whole genome shotgun (WGS) entry which is preliminary data.</text>
</comment>
<dbReference type="RefSeq" id="WP_168147830.1">
    <property type="nucleotide sequence ID" value="NZ_JAAVXB010000004.1"/>
</dbReference>
<feature type="domain" description="CheB-type methylesterase" evidence="5">
    <location>
        <begin position="3"/>
        <end position="175"/>
    </location>
</feature>
<dbReference type="Pfam" id="PF01339">
    <property type="entry name" value="CheB_methylest"/>
    <property type="match status" value="1"/>
</dbReference>
<evidence type="ECO:0000313" key="6">
    <source>
        <dbReference type="EMBL" id="NKF22584.1"/>
    </source>
</evidence>
<organism evidence="6 7">
    <name type="scientific">Solimonas marina</name>
    <dbReference type="NCBI Taxonomy" id="2714601"/>
    <lineage>
        <taxon>Bacteria</taxon>
        <taxon>Pseudomonadati</taxon>
        <taxon>Pseudomonadota</taxon>
        <taxon>Gammaproteobacteria</taxon>
        <taxon>Nevskiales</taxon>
        <taxon>Nevskiaceae</taxon>
        <taxon>Solimonas</taxon>
    </lineage>
</organism>
<dbReference type="GO" id="GO:0006935">
    <property type="term" value="P:chemotaxis"/>
    <property type="evidence" value="ECO:0007669"/>
    <property type="project" value="UniProtKB-UniRule"/>
</dbReference>
<feature type="active site" evidence="4">
    <location>
        <position position="134"/>
    </location>
</feature>
<keyword evidence="4" id="KW-0145">Chemotaxis</keyword>
<evidence type="ECO:0000313" key="7">
    <source>
        <dbReference type="Proteomes" id="UP000653472"/>
    </source>
</evidence>
<dbReference type="CDD" id="cd16433">
    <property type="entry name" value="CheB"/>
    <property type="match status" value="1"/>
</dbReference>
<dbReference type="Gene3D" id="3.40.50.180">
    <property type="entry name" value="Methylesterase CheB, C-terminal domain"/>
    <property type="match status" value="1"/>
</dbReference>
<dbReference type="GO" id="GO:0008984">
    <property type="term" value="F:protein-glutamate methylesterase activity"/>
    <property type="evidence" value="ECO:0007669"/>
    <property type="project" value="UniProtKB-EC"/>
</dbReference>
<sequence>MAPTTERIVVVGASAGGVAALRALLAGIDTRFSWPIVIVLHIGDSNIEGLIEVLQATSRLPVREAISGGDITPSAVHVAPGGYHLLIERDHSFSLSLDARVRYVRPSADVLFESAAEAYGAGVIGVVLTGTNDDGARGLETIGIQGGLCLVQDPSEAEEAAMPAAALAKAAATSLPVAAIAARLMTEFNTFKAR</sequence>
<dbReference type="Proteomes" id="UP000653472">
    <property type="component" value="Unassembled WGS sequence"/>
</dbReference>
<evidence type="ECO:0000256" key="2">
    <source>
        <dbReference type="ARBA" id="ARBA00039140"/>
    </source>
</evidence>
<proteinExistence type="predicted"/>
<keyword evidence="7" id="KW-1185">Reference proteome</keyword>
<evidence type="ECO:0000256" key="4">
    <source>
        <dbReference type="PROSITE-ProRule" id="PRU00050"/>
    </source>
</evidence>
<dbReference type="PANTHER" id="PTHR42872:SF6">
    <property type="entry name" value="PROTEIN-GLUTAMATE METHYLESTERASE_PROTEIN-GLUTAMINE GLUTAMINASE"/>
    <property type="match status" value="1"/>
</dbReference>
<accession>A0A970B8S5</accession>
<dbReference type="AlphaFoldDB" id="A0A970B8S5"/>
<name>A0A970B8S5_9GAMM</name>
<comment type="catalytic activity">
    <reaction evidence="3">
        <text>[protein]-L-glutamate 5-O-methyl ester + H2O = L-glutamyl-[protein] + methanol + H(+)</text>
        <dbReference type="Rhea" id="RHEA:23236"/>
        <dbReference type="Rhea" id="RHEA-COMP:10208"/>
        <dbReference type="Rhea" id="RHEA-COMP:10311"/>
        <dbReference type="ChEBI" id="CHEBI:15377"/>
        <dbReference type="ChEBI" id="CHEBI:15378"/>
        <dbReference type="ChEBI" id="CHEBI:17790"/>
        <dbReference type="ChEBI" id="CHEBI:29973"/>
        <dbReference type="ChEBI" id="CHEBI:82795"/>
        <dbReference type="EC" id="3.1.1.61"/>
    </reaction>
</comment>
<dbReference type="InterPro" id="IPR035909">
    <property type="entry name" value="CheB_C"/>
</dbReference>
<dbReference type="PANTHER" id="PTHR42872">
    <property type="entry name" value="PROTEIN-GLUTAMATE METHYLESTERASE/PROTEIN-GLUTAMINE GLUTAMINASE"/>
    <property type="match status" value="1"/>
</dbReference>
<dbReference type="PROSITE" id="PS50122">
    <property type="entry name" value="CHEB"/>
    <property type="match status" value="1"/>
</dbReference>